<keyword evidence="4" id="KW-1185">Reference proteome</keyword>
<dbReference type="OrthoDB" id="109601at2"/>
<gene>
    <name evidence="3" type="ORF">FTW19_07765</name>
</gene>
<accession>A0A5B9EB45</accession>
<dbReference type="EMBL" id="CP042806">
    <property type="protein sequence ID" value="QEE27900.1"/>
    <property type="molecule type" value="Genomic_DNA"/>
</dbReference>
<dbReference type="InterPro" id="IPR050625">
    <property type="entry name" value="ParA/MinD_ATPase"/>
</dbReference>
<evidence type="ECO:0000313" key="3">
    <source>
        <dbReference type="EMBL" id="QEE27900.1"/>
    </source>
</evidence>
<evidence type="ECO:0000256" key="1">
    <source>
        <dbReference type="PROSITE-ProRule" id="PRU00169"/>
    </source>
</evidence>
<feature type="domain" description="Response regulatory" evidence="2">
    <location>
        <begin position="17"/>
        <end position="133"/>
    </location>
</feature>
<dbReference type="GO" id="GO:0000160">
    <property type="term" value="P:phosphorelay signal transduction system"/>
    <property type="evidence" value="ECO:0007669"/>
    <property type="project" value="InterPro"/>
</dbReference>
<dbReference type="InterPro" id="IPR027417">
    <property type="entry name" value="P-loop_NTPase"/>
</dbReference>
<dbReference type="SUPFAM" id="SSF52540">
    <property type="entry name" value="P-loop containing nucleoside triphosphate hydrolases"/>
    <property type="match status" value="1"/>
</dbReference>
<dbReference type="PROSITE" id="PS50110">
    <property type="entry name" value="RESPONSE_REGULATORY"/>
    <property type="match status" value="1"/>
</dbReference>
<reference evidence="3 4" key="1">
    <citation type="submission" date="2019-08" db="EMBL/GenBank/DDBJ databases">
        <title>Complete genome sequence of Terriglobus albidus strain ORNL.</title>
        <authorList>
            <person name="Podar M."/>
        </authorList>
    </citation>
    <scope>NUCLEOTIDE SEQUENCE [LARGE SCALE GENOMIC DNA]</scope>
    <source>
        <strain evidence="3 4">ORNL</strain>
    </source>
</reference>
<evidence type="ECO:0000259" key="2">
    <source>
        <dbReference type="PROSITE" id="PS50110"/>
    </source>
</evidence>
<comment type="caution">
    <text evidence="1">Lacks conserved residue(s) required for the propagation of feature annotation.</text>
</comment>
<dbReference type="InterPro" id="IPR011006">
    <property type="entry name" value="CheY-like_superfamily"/>
</dbReference>
<dbReference type="GO" id="GO:0016887">
    <property type="term" value="F:ATP hydrolysis activity"/>
    <property type="evidence" value="ECO:0007669"/>
    <property type="project" value="TreeGrafter"/>
</dbReference>
<dbReference type="PANTHER" id="PTHR43384:SF13">
    <property type="entry name" value="SLR0110 PROTEIN"/>
    <property type="match status" value="1"/>
</dbReference>
<name>A0A5B9EB45_9BACT</name>
<dbReference type="Gene3D" id="3.40.50.300">
    <property type="entry name" value="P-loop containing nucleotide triphosphate hydrolases"/>
    <property type="match status" value="1"/>
</dbReference>
<evidence type="ECO:0000313" key="4">
    <source>
        <dbReference type="Proteomes" id="UP000321820"/>
    </source>
</evidence>
<dbReference type="Proteomes" id="UP000321820">
    <property type="component" value="Chromosome"/>
</dbReference>
<dbReference type="SUPFAM" id="SSF52172">
    <property type="entry name" value="CheY-like"/>
    <property type="match status" value="1"/>
</dbReference>
<dbReference type="GO" id="GO:0051782">
    <property type="term" value="P:negative regulation of cell division"/>
    <property type="evidence" value="ECO:0007669"/>
    <property type="project" value="TreeGrafter"/>
</dbReference>
<proteinExistence type="predicted"/>
<dbReference type="InterPro" id="IPR001789">
    <property type="entry name" value="Sig_transdc_resp-reg_receiver"/>
</dbReference>
<dbReference type="GO" id="GO:0005524">
    <property type="term" value="F:ATP binding"/>
    <property type="evidence" value="ECO:0007669"/>
    <property type="project" value="TreeGrafter"/>
</dbReference>
<dbReference type="Gene3D" id="3.40.50.2300">
    <property type="match status" value="1"/>
</dbReference>
<dbReference type="GO" id="GO:0009898">
    <property type="term" value="C:cytoplasmic side of plasma membrane"/>
    <property type="evidence" value="ECO:0007669"/>
    <property type="project" value="TreeGrafter"/>
</dbReference>
<sequence length="400" mass="42774">MTDSANTSTALGGNVTSVALIFPQLLQRQLVADALTGLWGYTTHEFCFYPDLGDKSSPLGSDYDVVIVELDSDPEYALELVEAICANGASTVMVYSSLVQPEMLVRCMRAGAREFLTPPISSTVIAEALVRATARSSASRSVSKTAGKAMVFIGAKGGSGVTTVACNFAVALAQECAESNQSVLLIDLTLPLGDVALQLGIAPQYSTADALEEAHRLDSNFLSRLLTKHKSGLSVLAASDKYIEIDPSSKAVEQLLLVARQNFDYVVVDAGSHLGATGHALVDDGAGVYLVTQVGIPDLRNANRIVSELLSKSGTKVQVVLNRYTPRSLVIDEENITKALTMPARWKIPNDEASARSAQNTAVPLVLKDSPVSRVIREMVRETHGTAEKTEKKKRFSLFG</sequence>
<dbReference type="AlphaFoldDB" id="A0A5B9EB45"/>
<dbReference type="KEGG" id="talb:FTW19_07765"/>
<dbReference type="GO" id="GO:0005829">
    <property type="term" value="C:cytosol"/>
    <property type="evidence" value="ECO:0007669"/>
    <property type="project" value="TreeGrafter"/>
</dbReference>
<protein>
    <submittedName>
        <fullName evidence="3">MinD/ParA family protein</fullName>
    </submittedName>
</protein>
<dbReference type="PANTHER" id="PTHR43384">
    <property type="entry name" value="SEPTUM SITE-DETERMINING PROTEIN MIND HOMOLOG, CHLOROPLASTIC-RELATED"/>
    <property type="match status" value="1"/>
</dbReference>
<organism evidence="3 4">
    <name type="scientific">Terriglobus albidus</name>
    <dbReference type="NCBI Taxonomy" id="1592106"/>
    <lineage>
        <taxon>Bacteria</taxon>
        <taxon>Pseudomonadati</taxon>
        <taxon>Acidobacteriota</taxon>
        <taxon>Terriglobia</taxon>
        <taxon>Terriglobales</taxon>
        <taxon>Acidobacteriaceae</taxon>
        <taxon>Terriglobus</taxon>
    </lineage>
</organism>